<sequence>MALACALDYRDAISLLRRVLGSQKTVSNLGKSFYADYTQRLPMLIYEFSMLGEVFADRWLDMSDYEITLTSHSSDPTNRQLDISWCALRFAESMATAVTVQIEGESSPRLNLKSFGDSTSTTIDIPPFSVSKSLKITVEVTAITVAMGGDPKYAFLSQGKPSAVVIEEVLPSTTTLDFKEDFSRFRMMPEGPDSAVRPVGEKMKVFLLGSYRYWPMRFEDNRTGIALIAQSVGTLRKTNKWVRDGDKNIGAINIGESDVSFVGQGQGVRFEFDTLLAGEIQYRRTRVALRNAELRPSPPSQFQDGRPITNASHYPVLLIGSITWWRYDGGNNYWKHASSILEKTPDSIGEMKLLSDPYTYLDNDCLEVFGSNNELLRTIGPVWELMSAEGNP</sequence>
<organism evidence="1 2">
    <name type="scientific">Thanatephorus cucumeris (strain AG1-IB / isolate 7/3/14)</name>
    <name type="common">Lettuce bottom rot fungus</name>
    <name type="synonym">Rhizoctonia solani</name>
    <dbReference type="NCBI Taxonomy" id="1108050"/>
    <lineage>
        <taxon>Eukaryota</taxon>
        <taxon>Fungi</taxon>
        <taxon>Dikarya</taxon>
        <taxon>Basidiomycota</taxon>
        <taxon>Agaricomycotina</taxon>
        <taxon>Agaricomycetes</taxon>
        <taxon>Cantharellales</taxon>
        <taxon>Ceratobasidiaceae</taxon>
        <taxon>Rhizoctonia</taxon>
        <taxon>Rhizoctonia solani AG-1</taxon>
    </lineage>
</organism>
<reference evidence="1 2" key="1">
    <citation type="journal article" date="2013" name="J. Biotechnol.">
        <title>Establishment and interpretation of the genome sequence of the phytopathogenic fungus Rhizoctonia solani AG1-IB isolate 7/3/14.</title>
        <authorList>
            <person name="Wibberg D.W."/>
            <person name="Jelonek L.J."/>
            <person name="Rupp O.R."/>
            <person name="Hennig M.H."/>
            <person name="Eikmeyer F.E."/>
            <person name="Goesmann A.G."/>
            <person name="Hartmann A.H."/>
            <person name="Borriss R.B."/>
            <person name="Grosch R.G."/>
            <person name="Puehler A.P."/>
            <person name="Schlueter A.S."/>
        </authorList>
    </citation>
    <scope>NUCLEOTIDE SEQUENCE [LARGE SCALE GENOMIC DNA]</scope>
    <source>
        <strain evidence="2">AG1-IB / isolate 7/3/14</strain>
    </source>
</reference>
<evidence type="ECO:0000313" key="1">
    <source>
        <dbReference type="EMBL" id="CCO35659.1"/>
    </source>
</evidence>
<dbReference type="HOGENOM" id="CLU_704336_0_0_1"/>
<dbReference type="AlphaFoldDB" id="M5C8K9"/>
<gene>
    <name evidence="1" type="ORF">BN14_09777</name>
</gene>
<dbReference type="Proteomes" id="UP000012065">
    <property type="component" value="Unassembled WGS sequence"/>
</dbReference>
<accession>M5C8K9</accession>
<name>M5C8K9_THACB</name>
<proteinExistence type="predicted"/>
<protein>
    <submittedName>
        <fullName evidence="1">Uncharacterized protein</fullName>
    </submittedName>
</protein>
<comment type="caution">
    <text evidence="1">The sequence shown here is derived from an EMBL/GenBank/DDBJ whole genome shotgun (WGS) entry which is preliminary data.</text>
</comment>
<dbReference type="EMBL" id="CAOJ01014914">
    <property type="protein sequence ID" value="CCO35659.1"/>
    <property type="molecule type" value="Genomic_DNA"/>
</dbReference>
<evidence type="ECO:0000313" key="2">
    <source>
        <dbReference type="Proteomes" id="UP000012065"/>
    </source>
</evidence>